<accession>A0A3S4V811</accession>
<reference evidence="1 2" key="1">
    <citation type="submission" date="2018-12" db="EMBL/GenBank/DDBJ databases">
        <authorList>
            <consortium name="Pathogen Informatics"/>
        </authorList>
    </citation>
    <scope>NUCLEOTIDE SEQUENCE [LARGE SCALE GENOMIC DNA]</scope>
    <source>
        <strain evidence="1 2">NCTC13354</strain>
    </source>
</reference>
<evidence type="ECO:0000313" key="2">
    <source>
        <dbReference type="Proteomes" id="UP000269542"/>
    </source>
</evidence>
<dbReference type="Proteomes" id="UP000269542">
    <property type="component" value="Chromosome"/>
</dbReference>
<proteinExistence type="predicted"/>
<dbReference type="EMBL" id="LR134476">
    <property type="protein sequence ID" value="VEI14001.1"/>
    <property type="molecule type" value="Genomic_DNA"/>
</dbReference>
<evidence type="ECO:0000313" key="1">
    <source>
        <dbReference type="EMBL" id="VEI14001.1"/>
    </source>
</evidence>
<keyword evidence="2" id="KW-1185">Reference proteome</keyword>
<dbReference type="AlphaFoldDB" id="A0A3S4V811"/>
<protein>
    <submittedName>
        <fullName evidence="1">Domain of uncharacterized function (DUF2017)</fullName>
    </submittedName>
</protein>
<organism evidence="1 2">
    <name type="scientific">Trueperella bialowiezensis</name>
    <dbReference type="NCBI Taxonomy" id="312285"/>
    <lineage>
        <taxon>Bacteria</taxon>
        <taxon>Bacillati</taxon>
        <taxon>Actinomycetota</taxon>
        <taxon>Actinomycetes</taxon>
        <taxon>Actinomycetales</taxon>
        <taxon>Actinomycetaceae</taxon>
        <taxon>Trueperella</taxon>
    </lineage>
</organism>
<name>A0A3S4V811_9ACTO</name>
<dbReference type="InterPro" id="IPR018561">
    <property type="entry name" value="AosR"/>
</dbReference>
<dbReference type="KEGG" id="tbw:NCTC13354_01728"/>
<gene>
    <name evidence="1" type="ORF">NCTC13354_01728</name>
</gene>
<sequence>MLAGLARDVVLLLGSDVEHESERRNQIVDPDDPLAALEADVADIAEAIAAEENPAPVPPLDSAIQRLLPDMSEDPHEAGVLRELTENSVAAAKIENLVTFYQGLEALPPGNDVIFVPNENAAAWMAALNDIRLVVAARLNITDDDSSAAVYARAGMFTGSHSRNADDLPVIETTDDMLAVLYTMTTWWQDSLVTAVRNKAARR</sequence>
<dbReference type="Pfam" id="PF09438">
    <property type="entry name" value="DUF2017"/>
    <property type="match status" value="1"/>
</dbReference>